<feature type="non-terminal residue" evidence="2">
    <location>
        <position position="1"/>
    </location>
</feature>
<reference evidence="2 3" key="1">
    <citation type="submission" date="2019-03" db="EMBL/GenBank/DDBJ databases">
        <title>Single cell metagenomics reveals metabolic interactions within the superorganism composed of flagellate Streblomastix strix and complex community of Bacteroidetes bacteria on its surface.</title>
        <authorList>
            <person name="Treitli S.C."/>
            <person name="Kolisko M."/>
            <person name="Husnik F."/>
            <person name="Keeling P."/>
            <person name="Hampl V."/>
        </authorList>
    </citation>
    <scope>NUCLEOTIDE SEQUENCE [LARGE SCALE GENOMIC DNA]</scope>
    <source>
        <strain evidence="2">ST1C</strain>
    </source>
</reference>
<comment type="caution">
    <text evidence="2">The sequence shown here is derived from an EMBL/GenBank/DDBJ whole genome shotgun (WGS) entry which is preliminary data.</text>
</comment>
<dbReference type="EMBL" id="SNRW01031389">
    <property type="protein sequence ID" value="KAA6357450.1"/>
    <property type="molecule type" value="Genomic_DNA"/>
</dbReference>
<accession>A0A5J4TI77</accession>
<organism evidence="2 3">
    <name type="scientific">Streblomastix strix</name>
    <dbReference type="NCBI Taxonomy" id="222440"/>
    <lineage>
        <taxon>Eukaryota</taxon>
        <taxon>Metamonada</taxon>
        <taxon>Preaxostyla</taxon>
        <taxon>Oxymonadida</taxon>
        <taxon>Streblomastigidae</taxon>
        <taxon>Streblomastix</taxon>
    </lineage>
</organism>
<feature type="compositionally biased region" description="Basic and acidic residues" evidence="1">
    <location>
        <begin position="79"/>
        <end position="93"/>
    </location>
</feature>
<sequence length="139" mass="16647">ERRPQTVTTSTQQRLTVQMPPNTEFQGAWQIRSQAYIEQERVQERRTINIRELQQRLIAAEQENRDLNQEENPISHQSQLREIRENRQKRSDQYWKAGGPDQQALDRAIQLTKRISDYAARTDEQSQIYIIMTIQLRNR</sequence>
<evidence type="ECO:0000313" key="2">
    <source>
        <dbReference type="EMBL" id="KAA6357450.1"/>
    </source>
</evidence>
<protein>
    <submittedName>
        <fullName evidence="2">Uncharacterized protein</fullName>
    </submittedName>
</protein>
<proteinExistence type="predicted"/>
<dbReference type="Proteomes" id="UP000324800">
    <property type="component" value="Unassembled WGS sequence"/>
</dbReference>
<evidence type="ECO:0000313" key="3">
    <source>
        <dbReference type="Proteomes" id="UP000324800"/>
    </source>
</evidence>
<feature type="region of interest" description="Disordered" evidence="1">
    <location>
        <begin position="62"/>
        <end position="102"/>
    </location>
</feature>
<gene>
    <name evidence="2" type="ORF">EZS28_047022</name>
</gene>
<evidence type="ECO:0000256" key="1">
    <source>
        <dbReference type="SAM" id="MobiDB-lite"/>
    </source>
</evidence>
<name>A0A5J4TI77_9EUKA</name>
<dbReference type="AlphaFoldDB" id="A0A5J4TI77"/>